<feature type="region of interest" description="Disordered" evidence="1">
    <location>
        <begin position="259"/>
        <end position="283"/>
    </location>
</feature>
<organism evidence="2">
    <name type="scientific">Haptolina brevifila</name>
    <dbReference type="NCBI Taxonomy" id="156173"/>
    <lineage>
        <taxon>Eukaryota</taxon>
        <taxon>Haptista</taxon>
        <taxon>Haptophyta</taxon>
        <taxon>Prymnesiophyceae</taxon>
        <taxon>Prymnesiales</taxon>
        <taxon>Prymnesiaceae</taxon>
        <taxon>Haptolina</taxon>
    </lineage>
</organism>
<dbReference type="EMBL" id="HBGU01057434">
    <property type="protein sequence ID" value="CAD9508905.1"/>
    <property type="molecule type" value="Transcribed_RNA"/>
</dbReference>
<name>A0A7S2I576_9EUKA</name>
<evidence type="ECO:0000256" key="1">
    <source>
        <dbReference type="SAM" id="MobiDB-lite"/>
    </source>
</evidence>
<gene>
    <name evidence="2" type="ORF">CBRE1094_LOCUS31223</name>
</gene>
<evidence type="ECO:0008006" key="3">
    <source>
        <dbReference type="Google" id="ProtNLM"/>
    </source>
</evidence>
<dbReference type="AlphaFoldDB" id="A0A7S2I576"/>
<evidence type="ECO:0000313" key="2">
    <source>
        <dbReference type="EMBL" id="CAD9508905.1"/>
    </source>
</evidence>
<accession>A0A7S2I576</accession>
<reference evidence="2" key="1">
    <citation type="submission" date="2021-01" db="EMBL/GenBank/DDBJ databases">
        <authorList>
            <person name="Corre E."/>
            <person name="Pelletier E."/>
            <person name="Niang G."/>
            <person name="Scheremetjew M."/>
            <person name="Finn R."/>
            <person name="Kale V."/>
            <person name="Holt S."/>
            <person name="Cochrane G."/>
            <person name="Meng A."/>
            <person name="Brown T."/>
            <person name="Cohen L."/>
        </authorList>
    </citation>
    <scope>NUCLEOTIDE SEQUENCE</scope>
    <source>
        <strain evidence="2">UTEX LB 985</strain>
    </source>
</reference>
<protein>
    <recommendedName>
        <fullName evidence="3">PsbP C-terminal domain-containing protein</fullName>
    </recommendedName>
</protein>
<proteinExistence type="predicted"/>
<sequence>MVLAFDPTSPATRRAVLQSAISTAAALPLVAKAGGVPEGMKTSESYSTLQQIAPEVTGTLGAGTMSSRSRPVTGVVLLEEVQESGAKGETAISAELVLDGGVAATATFQAEPAYSLIRGMFYDVEVRSKTADGAFLQVASLPEGKSIGDIDDRFLLKSVFSTEGRFGAYGAPVDVKILGSEKGVKRILEVSFNALSPGQNEVPRRALVAAIQPEGAADLVMFVGGSTAGQWKKVEPSIRKMASSFTISRVRPTSIKRKSKNDYRFEDQGGLNERGSDSVNNIF</sequence>